<dbReference type="GO" id="GO:0008902">
    <property type="term" value="F:hydroxymethylpyrimidine kinase activity"/>
    <property type="evidence" value="ECO:0007669"/>
    <property type="project" value="UniProtKB-EC"/>
</dbReference>
<feature type="binding site" evidence="18">
    <location>
        <begin position="214"/>
        <end position="215"/>
    </location>
    <ligand>
        <name>2-[(2R,5Z)-2-carboxy-4-methylthiazol-5(2H)-ylidene]ethyl phosphate</name>
        <dbReference type="ChEBI" id="CHEBI:62899"/>
    </ligand>
</feature>
<dbReference type="Proteomes" id="UP000029067">
    <property type="component" value="Unassembled WGS sequence"/>
</dbReference>
<dbReference type="InterPro" id="IPR013785">
    <property type="entry name" value="Aldolase_TIM"/>
</dbReference>
<name>A0A087ARS2_9BIFI</name>
<comment type="similarity">
    <text evidence="18">Belongs to the thiamine-phosphate synthase family.</text>
</comment>
<feature type="binding site" evidence="18">
    <location>
        <position position="128"/>
    </location>
    <ligand>
        <name>4-amino-2-methyl-5-(diphosphooxymethyl)pyrimidine</name>
        <dbReference type="ChEBI" id="CHEBI:57841"/>
    </ligand>
</feature>
<dbReference type="GO" id="GO:0004789">
    <property type="term" value="F:thiamine-phosphate diphosphorylase activity"/>
    <property type="evidence" value="ECO:0007669"/>
    <property type="project" value="UniProtKB-UniRule"/>
</dbReference>
<dbReference type="Gene3D" id="3.20.20.70">
    <property type="entry name" value="Aldolase class I"/>
    <property type="match status" value="1"/>
</dbReference>
<keyword evidence="8 18" id="KW-0479">Metal-binding</keyword>
<reference evidence="21 22" key="1">
    <citation type="submission" date="2014-03" db="EMBL/GenBank/DDBJ databases">
        <title>Genomics of Bifidobacteria.</title>
        <authorList>
            <person name="Ventura M."/>
            <person name="Milani C."/>
            <person name="Lugli G.A."/>
        </authorList>
    </citation>
    <scope>NUCLEOTIDE SEQUENCE [LARGE SCALE GENOMIC DNA]</scope>
    <source>
        <strain evidence="21 22">LMG 10738</strain>
    </source>
</reference>
<evidence type="ECO:0000313" key="21">
    <source>
        <dbReference type="EMBL" id="KFI61472.1"/>
    </source>
</evidence>
<evidence type="ECO:0000256" key="13">
    <source>
        <dbReference type="ARBA" id="ARBA00022977"/>
    </source>
</evidence>
<dbReference type="Pfam" id="PF08543">
    <property type="entry name" value="Phos_pyr_kin"/>
    <property type="match status" value="1"/>
</dbReference>
<dbReference type="InterPro" id="IPR036206">
    <property type="entry name" value="ThiamineP_synth_sf"/>
</dbReference>
<keyword evidence="10" id="KW-0418">Kinase</keyword>
<comment type="catalytic activity">
    <reaction evidence="15 18">
        <text>4-methyl-5-(2-phosphooxyethyl)-thiazole + 4-amino-2-methyl-5-(diphosphooxymethyl)pyrimidine + H(+) = thiamine phosphate + diphosphate</text>
        <dbReference type="Rhea" id="RHEA:22328"/>
        <dbReference type="ChEBI" id="CHEBI:15378"/>
        <dbReference type="ChEBI" id="CHEBI:33019"/>
        <dbReference type="ChEBI" id="CHEBI:37575"/>
        <dbReference type="ChEBI" id="CHEBI:57841"/>
        <dbReference type="ChEBI" id="CHEBI:58296"/>
        <dbReference type="EC" id="2.5.1.3"/>
    </reaction>
</comment>
<dbReference type="STRING" id="1688.BCUN_1682"/>
<comment type="function">
    <text evidence="3 18">Condenses 4-methyl-5-(beta-hydroxyethyl)thiazole monophosphate (THZ-P) and 2-methyl-4-amino-5-hydroxymethyl pyrimidine pyrophosphate (HMP-PP) to form thiamine monophosphate (TMP).</text>
</comment>
<dbReference type="UniPathway" id="UPA00060">
    <property type="reaction ID" value="UER00138"/>
</dbReference>
<comment type="catalytic activity">
    <reaction evidence="2">
        <text>4-amino-2-methyl-5-(phosphooxymethyl)pyrimidine + ATP = 4-amino-2-methyl-5-(diphosphooxymethyl)pyrimidine + ADP</text>
        <dbReference type="Rhea" id="RHEA:19893"/>
        <dbReference type="ChEBI" id="CHEBI:30616"/>
        <dbReference type="ChEBI" id="CHEBI:57841"/>
        <dbReference type="ChEBI" id="CHEBI:58354"/>
        <dbReference type="ChEBI" id="CHEBI:456216"/>
        <dbReference type="EC" id="2.7.4.7"/>
    </reaction>
</comment>
<evidence type="ECO:0000256" key="6">
    <source>
        <dbReference type="ARBA" id="ARBA00005165"/>
    </source>
</evidence>
<evidence type="ECO:0000256" key="9">
    <source>
        <dbReference type="ARBA" id="ARBA00022741"/>
    </source>
</evidence>
<evidence type="ECO:0000256" key="10">
    <source>
        <dbReference type="ARBA" id="ARBA00022777"/>
    </source>
</evidence>
<feature type="binding site" evidence="18">
    <location>
        <position position="160"/>
    </location>
    <ligand>
        <name>4-amino-2-methyl-5-(diphosphooxymethyl)pyrimidine</name>
        <dbReference type="ChEBI" id="CHEBI:57841"/>
    </ligand>
</feature>
<accession>A0A087ARS2</accession>
<dbReference type="InterPro" id="IPR013749">
    <property type="entry name" value="PM/HMP-P_kinase-1"/>
</dbReference>
<keyword evidence="13 18" id="KW-0784">Thiamine biosynthesis</keyword>
<keyword evidence="14" id="KW-0511">Multifunctional enzyme</keyword>
<dbReference type="FunFam" id="3.40.1190.20:FF:000003">
    <property type="entry name" value="Phosphomethylpyrimidine kinase ThiD"/>
    <property type="match status" value="1"/>
</dbReference>
<dbReference type="GO" id="GO:0000287">
    <property type="term" value="F:magnesium ion binding"/>
    <property type="evidence" value="ECO:0007669"/>
    <property type="project" value="UniProtKB-UniRule"/>
</dbReference>
<feature type="domain" description="Thiamine phosphate synthase/TenI" evidence="19">
    <location>
        <begin position="19"/>
        <end position="217"/>
    </location>
</feature>
<keyword evidence="12 18" id="KW-0460">Magnesium</keyword>
<dbReference type="GO" id="GO:0009228">
    <property type="term" value="P:thiamine biosynthetic process"/>
    <property type="evidence" value="ECO:0007669"/>
    <property type="project" value="UniProtKB-KW"/>
</dbReference>
<comment type="function">
    <text evidence="4">Catalyzes the phosphorylation of hydroxymethylpyrimidine phosphate (HMP-P) to HMP-PP, and of HMP to HMP-P.</text>
</comment>
<gene>
    <name evidence="18" type="primary">thiE</name>
    <name evidence="21" type="ORF">BCUN_1682</name>
</gene>
<dbReference type="SUPFAM" id="SSF53613">
    <property type="entry name" value="Ribokinase-like"/>
    <property type="match status" value="1"/>
</dbReference>
<dbReference type="NCBIfam" id="TIGR00097">
    <property type="entry name" value="HMP-P_kinase"/>
    <property type="match status" value="1"/>
</dbReference>
<dbReference type="GO" id="GO:0009229">
    <property type="term" value="P:thiamine diphosphate biosynthetic process"/>
    <property type="evidence" value="ECO:0007669"/>
    <property type="project" value="UniProtKB-UniRule"/>
</dbReference>
<comment type="catalytic activity">
    <reaction evidence="16 18">
        <text>2-(2-carboxy-4-methylthiazol-5-yl)ethyl phosphate + 4-amino-2-methyl-5-(diphosphooxymethyl)pyrimidine + 2 H(+) = thiamine phosphate + CO2 + diphosphate</text>
        <dbReference type="Rhea" id="RHEA:47848"/>
        <dbReference type="ChEBI" id="CHEBI:15378"/>
        <dbReference type="ChEBI" id="CHEBI:16526"/>
        <dbReference type="ChEBI" id="CHEBI:33019"/>
        <dbReference type="ChEBI" id="CHEBI:37575"/>
        <dbReference type="ChEBI" id="CHEBI:57841"/>
        <dbReference type="ChEBI" id="CHEBI:62890"/>
        <dbReference type="EC" id="2.5.1.3"/>
    </reaction>
</comment>
<evidence type="ECO:0000313" key="22">
    <source>
        <dbReference type="Proteomes" id="UP000029067"/>
    </source>
</evidence>
<evidence type="ECO:0000256" key="1">
    <source>
        <dbReference type="ARBA" id="ARBA00000151"/>
    </source>
</evidence>
<evidence type="ECO:0000256" key="18">
    <source>
        <dbReference type="HAMAP-Rule" id="MF_00097"/>
    </source>
</evidence>
<dbReference type="CDD" id="cd00564">
    <property type="entry name" value="TMP_TenI"/>
    <property type="match status" value="1"/>
</dbReference>
<keyword evidence="22" id="KW-1185">Reference proteome</keyword>
<sequence length="515" mass="53052">MVAPFPYESMRGRFDLRSYFVVGPQDCGRRTLLDVVAKALDGGASFVQLRAKDADVRDIVSMAADIAGEIRGHHAADRVAFVIDDRVDAAVEARHRGIKVDGVHIGQDDMDPREARLLLGNDAIVGLSAKTLEEVEAADALPAGTVDYLGAGPVHPTATKPDCRVADDGDGTLDGAAIDALCDASRFPVVVGGGVHVEDVPMLARSRAAGWFVVSAIAAADDPERATAALVDAWREVRGDGRHGYAQSVSDPHAMPAALTIATTDSSGGAGIAADLKAMLANDVFGMCVVAGITAQNTTGVQAIAPVDPTLVAQQIDSVFDDIRPDATKIGVIVGAASIEAVADRLQAHGAANIVVDPVMVATSGAELTEDEGVRAMTGRLLPLATLITPNIPEACALTGMAIAGRGDMETAARRLVTAYGCAALVKGGHGVDDASDVLAMPDGSVQWFEGERIDNPDTHGTGCTLSSAIAAHLALGEPLDQAIASAKRYLTGALRAMLDLGAGAGPMDHGHALH</sequence>
<evidence type="ECO:0000256" key="12">
    <source>
        <dbReference type="ARBA" id="ARBA00022842"/>
    </source>
</evidence>
<feature type="binding site" evidence="18">
    <location>
        <begin position="157"/>
        <end position="159"/>
    </location>
    <ligand>
        <name>2-[(2R,5Z)-2-carboxy-4-methylthiazol-5(2H)-ylidene]ethyl phosphate</name>
        <dbReference type="ChEBI" id="CHEBI:62899"/>
    </ligand>
</feature>
<dbReference type="eggNOG" id="COG0351">
    <property type="taxonomic scope" value="Bacteria"/>
</dbReference>
<comment type="pathway">
    <text evidence="5">Cofactor biosynthesis; thiamine diphosphate biosynthesis; 4-amino-2-methyl-5-diphosphomethylpyrimidine from 5-amino-1-(5-phospho-D-ribosyl)imidazole: step 3/3.</text>
</comment>
<evidence type="ECO:0000256" key="14">
    <source>
        <dbReference type="ARBA" id="ARBA00023268"/>
    </source>
</evidence>
<comment type="catalytic activity">
    <reaction evidence="17 18">
        <text>2-[(2R,5Z)-2-carboxy-4-methylthiazol-5(2H)-ylidene]ethyl phosphate + 4-amino-2-methyl-5-(diphosphooxymethyl)pyrimidine + 2 H(+) = thiamine phosphate + CO2 + diphosphate</text>
        <dbReference type="Rhea" id="RHEA:47844"/>
        <dbReference type="ChEBI" id="CHEBI:15378"/>
        <dbReference type="ChEBI" id="CHEBI:16526"/>
        <dbReference type="ChEBI" id="CHEBI:33019"/>
        <dbReference type="ChEBI" id="CHEBI:37575"/>
        <dbReference type="ChEBI" id="CHEBI:57841"/>
        <dbReference type="ChEBI" id="CHEBI:62899"/>
        <dbReference type="EC" id="2.5.1.3"/>
    </reaction>
</comment>
<keyword evidence="7 18" id="KW-0808">Transferase</keyword>
<dbReference type="SUPFAM" id="SSF51391">
    <property type="entry name" value="Thiamin phosphate synthase"/>
    <property type="match status" value="1"/>
</dbReference>
<dbReference type="InterPro" id="IPR004399">
    <property type="entry name" value="HMP/HMP-P_kinase_dom"/>
</dbReference>
<evidence type="ECO:0000256" key="4">
    <source>
        <dbReference type="ARBA" id="ARBA00003848"/>
    </source>
</evidence>
<dbReference type="GO" id="GO:0008972">
    <property type="term" value="F:phosphomethylpyrimidine kinase activity"/>
    <property type="evidence" value="ECO:0007669"/>
    <property type="project" value="UniProtKB-EC"/>
</dbReference>
<evidence type="ECO:0000259" key="19">
    <source>
        <dbReference type="Pfam" id="PF02581"/>
    </source>
</evidence>
<evidence type="ECO:0000256" key="3">
    <source>
        <dbReference type="ARBA" id="ARBA00003814"/>
    </source>
</evidence>
<dbReference type="GO" id="GO:0005829">
    <property type="term" value="C:cytosol"/>
    <property type="evidence" value="ECO:0007669"/>
    <property type="project" value="TreeGrafter"/>
</dbReference>
<dbReference type="InterPro" id="IPR022998">
    <property type="entry name" value="ThiamineP_synth_TenI"/>
</dbReference>
<evidence type="ECO:0000256" key="17">
    <source>
        <dbReference type="ARBA" id="ARBA00047883"/>
    </source>
</evidence>
<dbReference type="EMBL" id="JGYV01000015">
    <property type="protein sequence ID" value="KFI61472.1"/>
    <property type="molecule type" value="Genomic_DNA"/>
</dbReference>
<protein>
    <recommendedName>
        <fullName evidence="18">Thiamine-phosphate synthase</fullName>
        <shortName evidence="18">TP synthase</shortName>
        <shortName evidence="18">TPS</shortName>
        <ecNumber evidence="18">2.5.1.3</ecNumber>
    </recommendedName>
    <alternativeName>
        <fullName evidence="18">Thiamine-phosphate pyrophosphorylase</fullName>
        <shortName evidence="18">TMP pyrophosphorylase</shortName>
        <shortName evidence="18">TMP-PPase</shortName>
    </alternativeName>
</protein>
<evidence type="ECO:0000256" key="2">
    <source>
        <dbReference type="ARBA" id="ARBA00000565"/>
    </source>
</evidence>
<feature type="binding site" evidence="18">
    <location>
        <begin position="48"/>
        <end position="52"/>
    </location>
    <ligand>
        <name>4-amino-2-methyl-5-(diphosphooxymethyl)pyrimidine</name>
        <dbReference type="ChEBI" id="CHEBI:57841"/>
    </ligand>
</feature>
<evidence type="ECO:0000259" key="20">
    <source>
        <dbReference type="Pfam" id="PF08543"/>
    </source>
</evidence>
<dbReference type="EC" id="2.5.1.3" evidence="18"/>
<comment type="catalytic activity">
    <reaction evidence="1">
        <text>4-amino-5-hydroxymethyl-2-methylpyrimidine + ATP = 4-amino-2-methyl-5-(phosphooxymethyl)pyrimidine + ADP + H(+)</text>
        <dbReference type="Rhea" id="RHEA:23096"/>
        <dbReference type="ChEBI" id="CHEBI:15378"/>
        <dbReference type="ChEBI" id="CHEBI:16892"/>
        <dbReference type="ChEBI" id="CHEBI:30616"/>
        <dbReference type="ChEBI" id="CHEBI:58354"/>
        <dbReference type="ChEBI" id="CHEBI:456216"/>
        <dbReference type="EC" id="2.7.1.49"/>
    </reaction>
</comment>
<feature type="binding site" evidence="18">
    <location>
        <position position="109"/>
    </location>
    <ligand>
        <name>Mg(2+)</name>
        <dbReference type="ChEBI" id="CHEBI:18420"/>
    </ligand>
</feature>
<keyword evidence="11" id="KW-0067">ATP-binding</keyword>
<organism evidence="21 22">
    <name type="scientific">Bifidobacterium cuniculi</name>
    <dbReference type="NCBI Taxonomy" id="1688"/>
    <lineage>
        <taxon>Bacteria</taxon>
        <taxon>Bacillati</taxon>
        <taxon>Actinomycetota</taxon>
        <taxon>Actinomycetes</taxon>
        <taxon>Bifidobacteriales</taxon>
        <taxon>Bifidobacteriaceae</taxon>
        <taxon>Bifidobacterium</taxon>
    </lineage>
</organism>
<feature type="domain" description="Pyridoxamine kinase/Phosphomethylpyrimidine kinase" evidence="20">
    <location>
        <begin position="265"/>
        <end position="509"/>
    </location>
</feature>
<feature type="binding site" evidence="18">
    <location>
        <position position="84"/>
    </location>
    <ligand>
        <name>4-amino-2-methyl-5-(diphosphooxymethyl)pyrimidine</name>
        <dbReference type="ChEBI" id="CHEBI:57841"/>
    </ligand>
</feature>
<dbReference type="eggNOG" id="COG0352">
    <property type="taxonomic scope" value="Bacteria"/>
</dbReference>
<evidence type="ECO:0000256" key="11">
    <source>
        <dbReference type="ARBA" id="ARBA00022840"/>
    </source>
</evidence>
<dbReference type="CDD" id="cd01169">
    <property type="entry name" value="HMPP_kinase"/>
    <property type="match status" value="1"/>
</dbReference>
<comment type="caution">
    <text evidence="21">The sequence shown here is derived from an EMBL/GenBank/DDBJ whole genome shotgun (WGS) entry which is preliminary data.</text>
</comment>
<dbReference type="Pfam" id="PF02581">
    <property type="entry name" value="TMP-TENI"/>
    <property type="match status" value="1"/>
</dbReference>
<dbReference type="Gene3D" id="3.40.1190.20">
    <property type="match status" value="1"/>
</dbReference>
<feature type="binding site" evidence="18">
    <location>
        <position position="194"/>
    </location>
    <ligand>
        <name>2-[(2R,5Z)-2-carboxy-4-methylthiazol-5(2H)-ylidene]ethyl phosphate</name>
        <dbReference type="ChEBI" id="CHEBI:62899"/>
    </ligand>
</feature>
<dbReference type="InterPro" id="IPR029056">
    <property type="entry name" value="Ribokinase-like"/>
</dbReference>
<evidence type="ECO:0000256" key="7">
    <source>
        <dbReference type="ARBA" id="ARBA00022679"/>
    </source>
</evidence>
<dbReference type="AlphaFoldDB" id="A0A087ARS2"/>
<proteinExistence type="inferred from homology"/>
<keyword evidence="21" id="KW-0456">Lyase</keyword>
<keyword evidence="9" id="KW-0547">Nucleotide-binding</keyword>
<comment type="cofactor">
    <cofactor evidence="18">
        <name>Mg(2+)</name>
        <dbReference type="ChEBI" id="CHEBI:18420"/>
    </cofactor>
    <text evidence="18">Binds 1 Mg(2+) ion per subunit.</text>
</comment>
<dbReference type="PANTHER" id="PTHR20858">
    <property type="entry name" value="PHOSPHOMETHYLPYRIMIDINE KINASE"/>
    <property type="match status" value="1"/>
</dbReference>
<evidence type="ECO:0000256" key="16">
    <source>
        <dbReference type="ARBA" id="ARBA00047851"/>
    </source>
</evidence>
<evidence type="ECO:0000256" key="15">
    <source>
        <dbReference type="ARBA" id="ARBA00047334"/>
    </source>
</evidence>
<evidence type="ECO:0000256" key="5">
    <source>
        <dbReference type="ARBA" id="ARBA00004769"/>
    </source>
</evidence>
<comment type="pathway">
    <text evidence="6 18">Cofactor biosynthesis; thiamine diphosphate biosynthesis; thiamine phosphate from 4-amino-2-methyl-5-diphosphomethylpyrimidine and 4-methyl-5-(2-phosphoethyl)-thiazole: step 1/1.</text>
</comment>
<dbReference type="HAMAP" id="MF_00097">
    <property type="entry name" value="TMP_synthase"/>
    <property type="match status" value="1"/>
</dbReference>
<dbReference type="InterPro" id="IPR034291">
    <property type="entry name" value="TMP_synthase"/>
</dbReference>
<dbReference type="GO" id="GO:0005524">
    <property type="term" value="F:ATP binding"/>
    <property type="evidence" value="ECO:0007669"/>
    <property type="project" value="UniProtKB-KW"/>
</dbReference>
<evidence type="ECO:0000256" key="8">
    <source>
        <dbReference type="ARBA" id="ARBA00022723"/>
    </source>
</evidence>
<feature type="binding site" evidence="18">
    <location>
        <position position="85"/>
    </location>
    <ligand>
        <name>Mg(2+)</name>
        <dbReference type="ChEBI" id="CHEBI:18420"/>
    </ligand>
</feature>
<dbReference type="PANTHER" id="PTHR20858:SF17">
    <property type="entry name" value="HYDROXYMETHYLPYRIMIDINE_PHOSPHOMETHYLPYRIMIDINE KINASE THI20-RELATED"/>
    <property type="match status" value="1"/>
</dbReference>
<dbReference type="GO" id="GO:0016829">
    <property type="term" value="F:lyase activity"/>
    <property type="evidence" value="ECO:0007669"/>
    <property type="project" value="UniProtKB-KW"/>
</dbReference>